<dbReference type="NCBIfam" id="TIGR03825">
    <property type="entry name" value="FliH_bacil"/>
    <property type="match status" value="1"/>
</dbReference>
<dbReference type="InterPro" id="IPR022524">
    <property type="entry name" value="FliH_Bacilli"/>
</dbReference>
<dbReference type="PANTHER" id="PTHR34982">
    <property type="entry name" value="YOP PROTEINS TRANSLOCATION PROTEIN L"/>
    <property type="match status" value="1"/>
</dbReference>
<evidence type="ECO:0000256" key="8">
    <source>
        <dbReference type="SAM" id="Coils"/>
    </source>
</evidence>
<keyword evidence="8" id="KW-0175">Coiled coil</keyword>
<keyword evidence="11" id="KW-1185">Reference proteome</keyword>
<dbReference type="PANTHER" id="PTHR34982:SF1">
    <property type="entry name" value="FLAGELLAR ASSEMBLY PROTEIN FLIH"/>
    <property type="match status" value="1"/>
</dbReference>
<protein>
    <recommendedName>
        <fullName evidence="7">Flagellar assembly protein FliH</fullName>
    </recommendedName>
</protein>
<feature type="coiled-coil region" evidence="8">
    <location>
        <begin position="22"/>
        <end position="71"/>
    </location>
</feature>
<evidence type="ECO:0000256" key="3">
    <source>
        <dbReference type="ARBA" id="ARBA00022448"/>
    </source>
</evidence>
<sequence>MSNRARVIGLRPIHKQLDEQESEKVHNTYQEAEMALQHAKQKAAQLIKQANEQIEQNKAEWEKQKQAYQQEAYQDGYQQGFEFGKQEAESTFASLLEQGHQIVHLAEHDYAKRIEESEDTILALGIEASSKILHSILDAHPDQFLPIVKALVEEVKEQERIAIYVHPDQYGHLVKQKEELNMMIDHKQALSIYPKNNLDQHQCYVESPFGRVDASVDSQLTELRSKLFQLLEEAKGSEGS</sequence>
<dbReference type="GO" id="GO:0005829">
    <property type="term" value="C:cytosol"/>
    <property type="evidence" value="ECO:0007669"/>
    <property type="project" value="TreeGrafter"/>
</dbReference>
<comment type="caution">
    <text evidence="10">The sequence shown here is derived from an EMBL/GenBank/DDBJ whole genome shotgun (WGS) entry which is preliminary data.</text>
</comment>
<keyword evidence="3" id="KW-0813">Transport</keyword>
<evidence type="ECO:0000256" key="5">
    <source>
        <dbReference type="ARBA" id="ARBA00022927"/>
    </source>
</evidence>
<evidence type="ECO:0000256" key="4">
    <source>
        <dbReference type="ARBA" id="ARBA00022795"/>
    </source>
</evidence>
<dbReference type="AlphaFoldDB" id="A0A0A5G8S3"/>
<keyword evidence="4" id="KW-1005">Bacterial flagellum biogenesis</keyword>
<dbReference type="GO" id="GO:0044781">
    <property type="term" value="P:bacterial-type flagellum organization"/>
    <property type="evidence" value="ECO:0007669"/>
    <property type="project" value="UniProtKB-KW"/>
</dbReference>
<comment type="similarity">
    <text evidence="2">Belongs to the FliH family.</text>
</comment>
<evidence type="ECO:0000256" key="6">
    <source>
        <dbReference type="ARBA" id="ARBA00023225"/>
    </source>
</evidence>
<proteinExistence type="inferred from homology"/>
<accession>A0A0A5G8S3</accession>
<evidence type="ECO:0000259" key="9">
    <source>
        <dbReference type="Pfam" id="PF02108"/>
    </source>
</evidence>
<gene>
    <name evidence="10" type="ORF">N784_07220</name>
</gene>
<dbReference type="eggNOG" id="COG1317">
    <property type="taxonomic scope" value="Bacteria"/>
</dbReference>
<evidence type="ECO:0000256" key="1">
    <source>
        <dbReference type="ARBA" id="ARBA00003041"/>
    </source>
</evidence>
<evidence type="ECO:0000313" key="11">
    <source>
        <dbReference type="Proteomes" id="UP000030401"/>
    </source>
</evidence>
<keyword evidence="5" id="KW-0653">Protein transport</keyword>
<feature type="domain" description="Flagellar assembly protein FliH/Type III secretion system HrpE" evidence="9">
    <location>
        <begin position="98"/>
        <end position="222"/>
    </location>
</feature>
<dbReference type="Pfam" id="PF02108">
    <property type="entry name" value="FliH"/>
    <property type="match status" value="1"/>
</dbReference>
<dbReference type="GO" id="GO:0015031">
    <property type="term" value="P:protein transport"/>
    <property type="evidence" value="ECO:0007669"/>
    <property type="project" value="UniProtKB-KW"/>
</dbReference>
<dbReference type="STRING" id="1385512.N784_07220"/>
<dbReference type="InterPro" id="IPR051472">
    <property type="entry name" value="T3SS_Stator/FliH"/>
</dbReference>
<dbReference type="InterPro" id="IPR018035">
    <property type="entry name" value="Flagellar_FliH/T3SS_HrpE"/>
</dbReference>
<keyword evidence="6" id="KW-1006">Bacterial flagellum protein export</keyword>
<organism evidence="10 11">
    <name type="scientific">Pontibacillus litoralis JSM 072002</name>
    <dbReference type="NCBI Taxonomy" id="1385512"/>
    <lineage>
        <taxon>Bacteria</taxon>
        <taxon>Bacillati</taxon>
        <taxon>Bacillota</taxon>
        <taxon>Bacilli</taxon>
        <taxon>Bacillales</taxon>
        <taxon>Bacillaceae</taxon>
        <taxon>Pontibacillus</taxon>
    </lineage>
</organism>
<comment type="function">
    <text evidence="1">Needed for flagellar regrowth and assembly.</text>
</comment>
<evidence type="ECO:0000256" key="2">
    <source>
        <dbReference type="ARBA" id="ARBA00006602"/>
    </source>
</evidence>
<dbReference type="EMBL" id="AVPG01000002">
    <property type="protein sequence ID" value="KGX88449.1"/>
    <property type="molecule type" value="Genomic_DNA"/>
</dbReference>
<dbReference type="Proteomes" id="UP000030401">
    <property type="component" value="Unassembled WGS sequence"/>
</dbReference>
<reference evidence="10 11" key="1">
    <citation type="submission" date="2013-08" db="EMBL/GenBank/DDBJ databases">
        <authorList>
            <person name="Huang J."/>
            <person name="Wang G."/>
        </authorList>
    </citation>
    <scope>NUCLEOTIDE SEQUENCE [LARGE SCALE GENOMIC DNA]</scope>
    <source>
        <strain evidence="10 11">JSM 072002</strain>
    </source>
</reference>
<evidence type="ECO:0000256" key="7">
    <source>
        <dbReference type="NCBIfam" id="TIGR03825"/>
    </source>
</evidence>
<evidence type="ECO:0000313" key="10">
    <source>
        <dbReference type="EMBL" id="KGX88449.1"/>
    </source>
</evidence>
<name>A0A0A5G8S3_9BACI</name>